<organism evidence="2 3">
    <name type="scientific">Bugula neritina</name>
    <name type="common">Brown bryozoan</name>
    <name type="synonym">Sertularia neritina</name>
    <dbReference type="NCBI Taxonomy" id="10212"/>
    <lineage>
        <taxon>Eukaryota</taxon>
        <taxon>Metazoa</taxon>
        <taxon>Spiralia</taxon>
        <taxon>Lophotrochozoa</taxon>
        <taxon>Bryozoa</taxon>
        <taxon>Gymnolaemata</taxon>
        <taxon>Cheilostomatida</taxon>
        <taxon>Flustrina</taxon>
        <taxon>Buguloidea</taxon>
        <taxon>Bugulidae</taxon>
        <taxon>Bugula</taxon>
    </lineage>
</organism>
<evidence type="ECO:0000313" key="2">
    <source>
        <dbReference type="EMBL" id="KAF6041344.1"/>
    </source>
</evidence>
<feature type="compositionally biased region" description="Acidic residues" evidence="1">
    <location>
        <begin position="198"/>
        <end position="220"/>
    </location>
</feature>
<protein>
    <submittedName>
        <fullName evidence="2">Uncharacterized protein</fullName>
    </submittedName>
</protein>
<feature type="compositionally biased region" description="Polar residues" evidence="1">
    <location>
        <begin position="185"/>
        <end position="196"/>
    </location>
</feature>
<dbReference type="EMBL" id="VXIV02000057">
    <property type="protein sequence ID" value="KAF6041344.1"/>
    <property type="molecule type" value="Genomic_DNA"/>
</dbReference>
<feature type="region of interest" description="Disordered" evidence="1">
    <location>
        <begin position="177"/>
        <end position="225"/>
    </location>
</feature>
<proteinExistence type="predicted"/>
<dbReference type="Proteomes" id="UP000593567">
    <property type="component" value="Unassembled WGS sequence"/>
</dbReference>
<comment type="caution">
    <text evidence="2">The sequence shown here is derived from an EMBL/GenBank/DDBJ whole genome shotgun (WGS) entry which is preliminary data.</text>
</comment>
<name>A0A7J7KT36_BUGNE</name>
<dbReference type="AlphaFoldDB" id="A0A7J7KT36"/>
<gene>
    <name evidence="2" type="ORF">EB796_000355</name>
</gene>
<sequence>MVAIILKYSLEETRTVVKQNGIQIITNFSKAQLTFDFEAKRAVLQLATKPKYVGIGWRQIQELTNDLITQVVNFLSTENFTCKSFCPHCLVEKRVPPFTTTNPNWCTLSTEAQQERQLCNTGMNVPEALLSPRKIYSWHCDFKANLPLKHNRSKFFACLYLIDEEYEHAISTVDGGLGDGEELSTADSSSIESYSPNEADENENEDDGTESVISEAEEWPPPDGIIPFALVPTTKRRIQDCYLNDDVNNVM</sequence>
<evidence type="ECO:0000313" key="3">
    <source>
        <dbReference type="Proteomes" id="UP000593567"/>
    </source>
</evidence>
<reference evidence="2" key="1">
    <citation type="submission" date="2020-06" db="EMBL/GenBank/DDBJ databases">
        <title>Draft genome of Bugula neritina, a colonial animal packing powerful symbionts and potential medicines.</title>
        <authorList>
            <person name="Rayko M."/>
        </authorList>
    </citation>
    <scope>NUCLEOTIDE SEQUENCE [LARGE SCALE GENOMIC DNA]</scope>
    <source>
        <strain evidence="2">Kwan_BN1</strain>
    </source>
</reference>
<keyword evidence="3" id="KW-1185">Reference proteome</keyword>
<evidence type="ECO:0000256" key="1">
    <source>
        <dbReference type="SAM" id="MobiDB-lite"/>
    </source>
</evidence>
<accession>A0A7J7KT36</accession>